<dbReference type="Proteomes" id="UP000466966">
    <property type="component" value="Unassembled WGS sequence"/>
</dbReference>
<sequence length="217" mass="23307">MPHSLLPDPEWRVSPGLVPYPEALAAMDARAAAIADGTAGELVWLLEHPPVYTAGTSADPAEVLDPRFEVFATGRGGRHTYHGPGQRVAYVQLDLARRGRDVRRFVHGLENWVIATLADFGVEAWAVPDRVGIWTRDVDGSEAKIGAIGVRVRRWVTLHGLSVNLDPDLTHFGGIVPCGIAEYGVTSMARLGLALAPGAFDEALRARSGAFLAALED</sequence>
<reference evidence="11 12" key="1">
    <citation type="submission" date="2019-12" db="EMBL/GenBank/DDBJ databases">
        <title>Genomic-based taxomic classification of the family Erythrobacteraceae.</title>
        <authorList>
            <person name="Xu L."/>
        </authorList>
    </citation>
    <scope>NUCLEOTIDE SEQUENCE [LARGE SCALE GENOMIC DNA]</scope>
    <source>
        <strain evidence="11 12">M0322</strain>
    </source>
</reference>
<dbReference type="InterPro" id="IPR000544">
    <property type="entry name" value="Octanoyltransferase"/>
</dbReference>
<comment type="pathway">
    <text evidence="1 5 6">Protein modification; protein lipoylation via endogenous pathway; protein N(6)-(lipoyl)lysine from octanoyl-[acyl-carrier-protein]: step 1/2.</text>
</comment>
<dbReference type="InterPro" id="IPR004143">
    <property type="entry name" value="BPL_LPL_catalytic"/>
</dbReference>
<keyword evidence="5" id="KW-0963">Cytoplasm</keyword>
<accession>A0A844Z3R6</accession>
<dbReference type="SUPFAM" id="SSF55681">
    <property type="entry name" value="Class II aaRS and biotin synthetases"/>
    <property type="match status" value="1"/>
</dbReference>
<dbReference type="EC" id="2.3.1.181" evidence="5 6"/>
<evidence type="ECO:0000256" key="5">
    <source>
        <dbReference type="HAMAP-Rule" id="MF_00013"/>
    </source>
</evidence>
<dbReference type="PIRSF" id="PIRSF016262">
    <property type="entry name" value="LPLase"/>
    <property type="match status" value="1"/>
</dbReference>
<comment type="function">
    <text evidence="4 5 6">Catalyzes the transfer of endogenously produced octanoic acid from octanoyl-acyl-carrier-protein onto the lipoyl domains of lipoate-dependent enzymes. Lipoyl-ACP can also act as a substrate although octanoyl-ACP is likely to be the physiological substrate.</text>
</comment>
<dbReference type="AlphaFoldDB" id="A0A844Z3R6"/>
<comment type="miscellaneous">
    <text evidence="5">In the reaction, the free carboxyl group of octanoic acid is attached via an amide linkage to the epsilon-amino group of a specific lysine residue of lipoyl domains of lipoate-dependent enzymes.</text>
</comment>
<proteinExistence type="inferred from homology"/>
<dbReference type="PANTHER" id="PTHR10993">
    <property type="entry name" value="OCTANOYLTRANSFERASE"/>
    <property type="match status" value="1"/>
</dbReference>
<name>A0A844Z3R6_9SPHN</name>
<evidence type="ECO:0000259" key="10">
    <source>
        <dbReference type="PROSITE" id="PS51733"/>
    </source>
</evidence>
<feature type="site" description="Lowers pKa of active site Cys" evidence="5 9">
    <location>
        <position position="144"/>
    </location>
</feature>
<dbReference type="EMBL" id="WTYV01000008">
    <property type="protein sequence ID" value="MXO73217.1"/>
    <property type="molecule type" value="Genomic_DNA"/>
</dbReference>
<comment type="similarity">
    <text evidence="5 6">Belongs to the LipB family.</text>
</comment>
<dbReference type="GO" id="GO:0005737">
    <property type="term" value="C:cytoplasm"/>
    <property type="evidence" value="ECO:0007669"/>
    <property type="project" value="UniProtKB-SubCell"/>
</dbReference>
<evidence type="ECO:0000256" key="6">
    <source>
        <dbReference type="PIRNR" id="PIRNR016262"/>
    </source>
</evidence>
<keyword evidence="2 5" id="KW-0808">Transferase</keyword>
<dbReference type="NCBIfam" id="TIGR00214">
    <property type="entry name" value="lipB"/>
    <property type="match status" value="1"/>
</dbReference>
<dbReference type="PROSITE" id="PS51733">
    <property type="entry name" value="BPL_LPL_CATALYTIC"/>
    <property type="match status" value="1"/>
</dbReference>
<evidence type="ECO:0000256" key="1">
    <source>
        <dbReference type="ARBA" id="ARBA00004821"/>
    </source>
</evidence>
<feature type="domain" description="BPL/LPL catalytic" evidence="10">
    <location>
        <begin position="37"/>
        <end position="217"/>
    </location>
</feature>
<dbReference type="GO" id="GO:0033819">
    <property type="term" value="F:lipoyl(octanoyl) transferase activity"/>
    <property type="evidence" value="ECO:0007669"/>
    <property type="project" value="UniProtKB-EC"/>
</dbReference>
<evidence type="ECO:0000256" key="2">
    <source>
        <dbReference type="ARBA" id="ARBA00022679"/>
    </source>
</evidence>
<evidence type="ECO:0000313" key="11">
    <source>
        <dbReference type="EMBL" id="MXO73217.1"/>
    </source>
</evidence>
<dbReference type="CDD" id="cd16444">
    <property type="entry name" value="LipB"/>
    <property type="match status" value="1"/>
</dbReference>
<comment type="catalytic activity">
    <reaction evidence="5 6">
        <text>octanoyl-[ACP] + L-lysyl-[protein] = N(6)-octanoyl-L-lysyl-[protein] + holo-[ACP] + H(+)</text>
        <dbReference type="Rhea" id="RHEA:17665"/>
        <dbReference type="Rhea" id="RHEA-COMP:9636"/>
        <dbReference type="Rhea" id="RHEA-COMP:9685"/>
        <dbReference type="Rhea" id="RHEA-COMP:9752"/>
        <dbReference type="Rhea" id="RHEA-COMP:9928"/>
        <dbReference type="ChEBI" id="CHEBI:15378"/>
        <dbReference type="ChEBI" id="CHEBI:29969"/>
        <dbReference type="ChEBI" id="CHEBI:64479"/>
        <dbReference type="ChEBI" id="CHEBI:78463"/>
        <dbReference type="ChEBI" id="CHEBI:78809"/>
        <dbReference type="EC" id="2.3.1.181"/>
    </reaction>
</comment>
<organism evidence="11 12">
    <name type="scientific">Alteraurantiacibacter buctensis</name>
    <dbReference type="NCBI Taxonomy" id="1503981"/>
    <lineage>
        <taxon>Bacteria</taxon>
        <taxon>Pseudomonadati</taxon>
        <taxon>Pseudomonadota</taxon>
        <taxon>Alphaproteobacteria</taxon>
        <taxon>Sphingomonadales</taxon>
        <taxon>Erythrobacteraceae</taxon>
        <taxon>Alteraurantiacibacter</taxon>
    </lineage>
</organism>
<keyword evidence="12" id="KW-1185">Reference proteome</keyword>
<dbReference type="OrthoDB" id="9787061at2"/>
<dbReference type="Pfam" id="PF21948">
    <property type="entry name" value="LplA-B_cat"/>
    <property type="match status" value="1"/>
</dbReference>
<dbReference type="InterPro" id="IPR020605">
    <property type="entry name" value="Octanoyltransferase_CS"/>
</dbReference>
<comment type="subcellular location">
    <subcellularLocation>
        <location evidence="5">Cytoplasm</location>
    </subcellularLocation>
</comment>
<feature type="binding site" evidence="5 8">
    <location>
        <begin position="75"/>
        <end position="82"/>
    </location>
    <ligand>
        <name>substrate</name>
    </ligand>
</feature>
<evidence type="ECO:0000256" key="4">
    <source>
        <dbReference type="ARBA" id="ARBA00024732"/>
    </source>
</evidence>
<feature type="active site" description="Acyl-thioester intermediate" evidence="5 7">
    <location>
        <position position="178"/>
    </location>
</feature>
<dbReference type="Gene3D" id="3.30.930.10">
    <property type="entry name" value="Bira Bifunctional Protein, Domain 2"/>
    <property type="match status" value="1"/>
</dbReference>
<dbReference type="PROSITE" id="PS01313">
    <property type="entry name" value="LIPB"/>
    <property type="match status" value="1"/>
</dbReference>
<feature type="binding site" evidence="5 8">
    <location>
        <begin position="147"/>
        <end position="149"/>
    </location>
    <ligand>
        <name>substrate</name>
    </ligand>
</feature>
<dbReference type="RefSeq" id="WP_160773148.1">
    <property type="nucleotide sequence ID" value="NZ_WTYV01000008.1"/>
</dbReference>
<comment type="caution">
    <text evidence="11">The sequence shown here is derived from an EMBL/GenBank/DDBJ whole genome shotgun (WGS) entry which is preliminary data.</text>
</comment>
<evidence type="ECO:0000256" key="8">
    <source>
        <dbReference type="PIRSR" id="PIRSR016262-2"/>
    </source>
</evidence>
<dbReference type="HAMAP" id="MF_00013">
    <property type="entry name" value="LipB"/>
    <property type="match status" value="1"/>
</dbReference>
<dbReference type="NCBIfam" id="NF010921">
    <property type="entry name" value="PRK14341.1"/>
    <property type="match status" value="1"/>
</dbReference>
<dbReference type="InterPro" id="IPR045864">
    <property type="entry name" value="aa-tRNA-synth_II/BPL/LPL"/>
</dbReference>
<dbReference type="GO" id="GO:0009249">
    <property type="term" value="P:protein lipoylation"/>
    <property type="evidence" value="ECO:0007669"/>
    <property type="project" value="InterPro"/>
</dbReference>
<evidence type="ECO:0000256" key="7">
    <source>
        <dbReference type="PIRSR" id="PIRSR016262-1"/>
    </source>
</evidence>
<evidence type="ECO:0000313" key="12">
    <source>
        <dbReference type="Proteomes" id="UP000466966"/>
    </source>
</evidence>
<feature type="binding site" evidence="5 8">
    <location>
        <begin position="160"/>
        <end position="162"/>
    </location>
    <ligand>
        <name>substrate</name>
    </ligand>
</feature>
<protein>
    <recommendedName>
        <fullName evidence="5 6">Octanoyltransferase</fullName>
        <ecNumber evidence="5 6">2.3.1.181</ecNumber>
    </recommendedName>
    <alternativeName>
        <fullName evidence="5">Lipoate-protein ligase B</fullName>
    </alternativeName>
    <alternativeName>
        <fullName evidence="5">Lipoyl/octanoyl transferase</fullName>
    </alternativeName>
    <alternativeName>
        <fullName evidence="5">Octanoyl-[acyl-carrier-protein]-protein N-octanoyltransferase</fullName>
    </alternativeName>
</protein>
<dbReference type="UniPathway" id="UPA00538">
    <property type="reaction ID" value="UER00592"/>
</dbReference>
<evidence type="ECO:0000256" key="9">
    <source>
        <dbReference type="PIRSR" id="PIRSR016262-3"/>
    </source>
</evidence>
<dbReference type="NCBIfam" id="NF010925">
    <property type="entry name" value="PRK14345.1"/>
    <property type="match status" value="1"/>
</dbReference>
<gene>
    <name evidence="5 11" type="primary">lipB</name>
    <name evidence="11" type="ORF">GRI99_16435</name>
</gene>
<dbReference type="PANTHER" id="PTHR10993:SF7">
    <property type="entry name" value="LIPOYLTRANSFERASE 2, MITOCHONDRIAL-RELATED"/>
    <property type="match status" value="1"/>
</dbReference>
<evidence type="ECO:0000256" key="3">
    <source>
        <dbReference type="ARBA" id="ARBA00023315"/>
    </source>
</evidence>
<keyword evidence="3 5" id="KW-0012">Acyltransferase</keyword>